<proteinExistence type="predicted"/>
<dbReference type="EnsemblPlants" id="TuG1812G0700004360.01.T01">
    <property type="protein sequence ID" value="TuG1812G0700004360.01.T01.cds247243"/>
    <property type="gene ID" value="TuG1812G0700004360.01"/>
</dbReference>
<name>A0A8R7R7X3_TRIUA</name>
<protein>
    <submittedName>
        <fullName evidence="1">Uncharacterized protein</fullName>
    </submittedName>
</protein>
<keyword evidence="2" id="KW-1185">Reference proteome</keyword>
<evidence type="ECO:0000313" key="2">
    <source>
        <dbReference type="Proteomes" id="UP000015106"/>
    </source>
</evidence>
<sequence length="98" mass="10349">MMSRAIGCGSLPMARTVPWSMGMSGVIGLGTGTLSSLVSKLGDNNFSYCCTSYFIGDGNFSTDAMRCTIAGSLAGLSGDRDTPMTIVTRWWSSTFKVV</sequence>
<organism evidence="1 2">
    <name type="scientific">Triticum urartu</name>
    <name type="common">Red wild einkorn</name>
    <name type="synonym">Crithodium urartu</name>
    <dbReference type="NCBI Taxonomy" id="4572"/>
    <lineage>
        <taxon>Eukaryota</taxon>
        <taxon>Viridiplantae</taxon>
        <taxon>Streptophyta</taxon>
        <taxon>Embryophyta</taxon>
        <taxon>Tracheophyta</taxon>
        <taxon>Spermatophyta</taxon>
        <taxon>Magnoliopsida</taxon>
        <taxon>Liliopsida</taxon>
        <taxon>Poales</taxon>
        <taxon>Poaceae</taxon>
        <taxon>BOP clade</taxon>
        <taxon>Pooideae</taxon>
        <taxon>Triticodae</taxon>
        <taxon>Triticeae</taxon>
        <taxon>Triticinae</taxon>
        <taxon>Triticum</taxon>
    </lineage>
</organism>
<reference evidence="2" key="1">
    <citation type="journal article" date="2013" name="Nature">
        <title>Draft genome of the wheat A-genome progenitor Triticum urartu.</title>
        <authorList>
            <person name="Ling H.Q."/>
            <person name="Zhao S."/>
            <person name="Liu D."/>
            <person name="Wang J."/>
            <person name="Sun H."/>
            <person name="Zhang C."/>
            <person name="Fan H."/>
            <person name="Li D."/>
            <person name="Dong L."/>
            <person name="Tao Y."/>
            <person name="Gao C."/>
            <person name="Wu H."/>
            <person name="Li Y."/>
            <person name="Cui Y."/>
            <person name="Guo X."/>
            <person name="Zheng S."/>
            <person name="Wang B."/>
            <person name="Yu K."/>
            <person name="Liang Q."/>
            <person name="Yang W."/>
            <person name="Lou X."/>
            <person name="Chen J."/>
            <person name="Feng M."/>
            <person name="Jian J."/>
            <person name="Zhang X."/>
            <person name="Luo G."/>
            <person name="Jiang Y."/>
            <person name="Liu J."/>
            <person name="Wang Z."/>
            <person name="Sha Y."/>
            <person name="Zhang B."/>
            <person name="Wu H."/>
            <person name="Tang D."/>
            <person name="Shen Q."/>
            <person name="Xue P."/>
            <person name="Zou S."/>
            <person name="Wang X."/>
            <person name="Liu X."/>
            <person name="Wang F."/>
            <person name="Yang Y."/>
            <person name="An X."/>
            <person name="Dong Z."/>
            <person name="Zhang K."/>
            <person name="Zhang X."/>
            <person name="Luo M.C."/>
            <person name="Dvorak J."/>
            <person name="Tong Y."/>
            <person name="Wang J."/>
            <person name="Yang H."/>
            <person name="Li Z."/>
            <person name="Wang D."/>
            <person name="Zhang A."/>
            <person name="Wang J."/>
        </authorList>
    </citation>
    <scope>NUCLEOTIDE SEQUENCE</scope>
    <source>
        <strain evidence="2">cv. G1812</strain>
    </source>
</reference>
<reference evidence="1" key="2">
    <citation type="submission" date="2018-03" db="EMBL/GenBank/DDBJ databases">
        <title>The Triticum urartu genome reveals the dynamic nature of wheat genome evolution.</title>
        <authorList>
            <person name="Ling H."/>
            <person name="Ma B."/>
            <person name="Shi X."/>
            <person name="Liu H."/>
            <person name="Dong L."/>
            <person name="Sun H."/>
            <person name="Cao Y."/>
            <person name="Gao Q."/>
            <person name="Zheng S."/>
            <person name="Li Y."/>
            <person name="Yu Y."/>
            <person name="Du H."/>
            <person name="Qi M."/>
            <person name="Li Y."/>
            <person name="Yu H."/>
            <person name="Cui Y."/>
            <person name="Wang N."/>
            <person name="Chen C."/>
            <person name="Wu H."/>
            <person name="Zhao Y."/>
            <person name="Zhang J."/>
            <person name="Li Y."/>
            <person name="Zhou W."/>
            <person name="Zhang B."/>
            <person name="Hu W."/>
            <person name="Eijk M."/>
            <person name="Tang J."/>
            <person name="Witsenboer H."/>
            <person name="Zhao S."/>
            <person name="Li Z."/>
            <person name="Zhang A."/>
            <person name="Wang D."/>
            <person name="Liang C."/>
        </authorList>
    </citation>
    <scope>NUCLEOTIDE SEQUENCE [LARGE SCALE GENOMIC DNA]</scope>
    <source>
        <strain evidence="1">cv. G1812</strain>
    </source>
</reference>
<reference evidence="1" key="3">
    <citation type="submission" date="2022-06" db="UniProtKB">
        <authorList>
            <consortium name="EnsemblPlants"/>
        </authorList>
    </citation>
    <scope>IDENTIFICATION</scope>
</reference>
<accession>A0A8R7R7X3</accession>
<dbReference type="AlphaFoldDB" id="A0A8R7R7X3"/>
<dbReference type="Gramene" id="TuG1812G0700004360.01.T01">
    <property type="protein sequence ID" value="TuG1812G0700004360.01.T01.cds247243"/>
    <property type="gene ID" value="TuG1812G0700004360.01"/>
</dbReference>
<evidence type="ECO:0000313" key="1">
    <source>
        <dbReference type="EnsemblPlants" id="TuG1812G0700004360.01.T01.cds247243"/>
    </source>
</evidence>
<dbReference type="Proteomes" id="UP000015106">
    <property type="component" value="Chromosome 7"/>
</dbReference>